<organism evidence="2 3">
    <name type="scientific">Pieris brassicae</name>
    <name type="common">White butterfly</name>
    <name type="synonym">Large white butterfly</name>
    <dbReference type="NCBI Taxonomy" id="7116"/>
    <lineage>
        <taxon>Eukaryota</taxon>
        <taxon>Metazoa</taxon>
        <taxon>Ecdysozoa</taxon>
        <taxon>Arthropoda</taxon>
        <taxon>Hexapoda</taxon>
        <taxon>Insecta</taxon>
        <taxon>Pterygota</taxon>
        <taxon>Neoptera</taxon>
        <taxon>Endopterygota</taxon>
        <taxon>Lepidoptera</taxon>
        <taxon>Glossata</taxon>
        <taxon>Ditrysia</taxon>
        <taxon>Papilionoidea</taxon>
        <taxon>Pieridae</taxon>
        <taxon>Pierinae</taxon>
        <taxon>Pieris</taxon>
    </lineage>
</organism>
<reference evidence="2" key="1">
    <citation type="submission" date="2022-05" db="EMBL/GenBank/DDBJ databases">
        <authorList>
            <person name="Okamura Y."/>
        </authorList>
    </citation>
    <scope>NUCLEOTIDE SEQUENCE</scope>
</reference>
<proteinExistence type="predicted"/>
<feature type="region of interest" description="Disordered" evidence="1">
    <location>
        <begin position="78"/>
        <end position="106"/>
    </location>
</feature>
<gene>
    <name evidence="2" type="ORF">PIBRA_LOCUS6334</name>
</gene>
<comment type="caution">
    <text evidence="2">The sequence shown here is derived from an EMBL/GenBank/DDBJ whole genome shotgun (WGS) entry which is preliminary data.</text>
</comment>
<name>A0A9P0TLN8_PIEBR</name>
<evidence type="ECO:0000256" key="1">
    <source>
        <dbReference type="SAM" id="MobiDB-lite"/>
    </source>
</evidence>
<accession>A0A9P0TLN8</accession>
<dbReference type="EMBL" id="CALOZG010000008">
    <property type="protein sequence ID" value="CAH4029595.1"/>
    <property type="molecule type" value="Genomic_DNA"/>
</dbReference>
<evidence type="ECO:0000313" key="2">
    <source>
        <dbReference type="EMBL" id="CAH4029595.1"/>
    </source>
</evidence>
<sequence length="106" mass="12411">MLNNFVVPELQENNGPDEETWFQQEGATAHTARVSMSRVRALFPDDWKKEVNHVKRLDEEYWRKDRITDEFFIINTADDSESDTTDSETNSDLVDSDNMNEIQEIV</sequence>
<dbReference type="AlphaFoldDB" id="A0A9P0TLN8"/>
<protein>
    <submittedName>
        <fullName evidence="2">Uncharacterized protein</fullName>
    </submittedName>
</protein>
<evidence type="ECO:0000313" key="3">
    <source>
        <dbReference type="Proteomes" id="UP001152562"/>
    </source>
</evidence>
<dbReference type="Proteomes" id="UP001152562">
    <property type="component" value="Unassembled WGS sequence"/>
</dbReference>
<feature type="compositionally biased region" description="Polar residues" evidence="1">
    <location>
        <begin position="97"/>
        <end position="106"/>
    </location>
</feature>
<keyword evidence="3" id="KW-1185">Reference proteome</keyword>